<reference evidence="1" key="1">
    <citation type="journal article" date="2020" name="Stud. Mycol.">
        <title>101 Dothideomycetes genomes: a test case for predicting lifestyles and emergence of pathogens.</title>
        <authorList>
            <person name="Haridas S."/>
            <person name="Albert R."/>
            <person name="Binder M."/>
            <person name="Bloem J."/>
            <person name="Labutti K."/>
            <person name="Salamov A."/>
            <person name="Andreopoulos B."/>
            <person name="Baker S."/>
            <person name="Barry K."/>
            <person name="Bills G."/>
            <person name="Bluhm B."/>
            <person name="Cannon C."/>
            <person name="Castanera R."/>
            <person name="Culley D."/>
            <person name="Daum C."/>
            <person name="Ezra D."/>
            <person name="Gonzalez J."/>
            <person name="Henrissat B."/>
            <person name="Kuo A."/>
            <person name="Liang C."/>
            <person name="Lipzen A."/>
            <person name="Lutzoni F."/>
            <person name="Magnuson J."/>
            <person name="Mondo S."/>
            <person name="Nolan M."/>
            <person name="Ohm R."/>
            <person name="Pangilinan J."/>
            <person name="Park H.-J."/>
            <person name="Ramirez L."/>
            <person name="Alfaro M."/>
            <person name="Sun H."/>
            <person name="Tritt A."/>
            <person name="Yoshinaga Y."/>
            <person name="Zwiers L.-H."/>
            <person name="Turgeon B."/>
            <person name="Goodwin S."/>
            <person name="Spatafora J."/>
            <person name="Crous P."/>
            <person name="Grigoriev I."/>
        </authorList>
    </citation>
    <scope>NUCLEOTIDE SEQUENCE</scope>
    <source>
        <strain evidence="1">CBS 101060</strain>
    </source>
</reference>
<keyword evidence="2" id="KW-1185">Reference proteome</keyword>
<evidence type="ECO:0000313" key="1">
    <source>
        <dbReference type="EMBL" id="KAF2842354.1"/>
    </source>
</evidence>
<organism evidence="1 2">
    <name type="scientific">Patellaria atrata CBS 101060</name>
    <dbReference type="NCBI Taxonomy" id="1346257"/>
    <lineage>
        <taxon>Eukaryota</taxon>
        <taxon>Fungi</taxon>
        <taxon>Dikarya</taxon>
        <taxon>Ascomycota</taxon>
        <taxon>Pezizomycotina</taxon>
        <taxon>Dothideomycetes</taxon>
        <taxon>Dothideomycetes incertae sedis</taxon>
        <taxon>Patellariales</taxon>
        <taxon>Patellariaceae</taxon>
        <taxon>Patellaria</taxon>
    </lineage>
</organism>
<evidence type="ECO:0000313" key="2">
    <source>
        <dbReference type="Proteomes" id="UP000799429"/>
    </source>
</evidence>
<dbReference type="AlphaFoldDB" id="A0A9P4VW49"/>
<dbReference type="EMBL" id="MU006090">
    <property type="protein sequence ID" value="KAF2842354.1"/>
    <property type="molecule type" value="Genomic_DNA"/>
</dbReference>
<sequence>MLGAMNPEKFGGLSGLTSLGALNSAASGLSPADLTAVSGILADTPAAPVGSLIEQLIAMVSIFAKMAPLMGDIPGAFSLAALNRLGLPLPVDLPLPLPVKG</sequence>
<dbReference type="Proteomes" id="UP000799429">
    <property type="component" value="Unassembled WGS sequence"/>
</dbReference>
<accession>A0A9P4VW49</accession>
<proteinExistence type="predicted"/>
<gene>
    <name evidence="1" type="ORF">M501DRAFT_1013700</name>
</gene>
<comment type="caution">
    <text evidence="1">The sequence shown here is derived from an EMBL/GenBank/DDBJ whole genome shotgun (WGS) entry which is preliminary data.</text>
</comment>
<name>A0A9P4VW49_9PEZI</name>
<protein>
    <submittedName>
        <fullName evidence="1">Uncharacterized protein</fullName>
    </submittedName>
</protein>